<dbReference type="Pfam" id="PF13191">
    <property type="entry name" value="AAA_16"/>
    <property type="match status" value="1"/>
</dbReference>
<keyword evidence="7" id="KW-1185">Reference proteome</keyword>
<dbReference type="EMBL" id="JAALHA020000017">
    <property type="protein sequence ID" value="MDR9898317.1"/>
    <property type="molecule type" value="Genomic_DNA"/>
</dbReference>
<dbReference type="InterPro" id="IPR051191">
    <property type="entry name" value="DCAF12"/>
</dbReference>
<accession>A0AAP5IE19</accession>
<dbReference type="Pfam" id="PF13401">
    <property type="entry name" value="AAA_22"/>
    <property type="match status" value="1"/>
</dbReference>
<dbReference type="InterPro" id="IPR049945">
    <property type="entry name" value="AAA_22"/>
</dbReference>
<reference evidence="7" key="1">
    <citation type="journal article" date="2021" name="Science">
        <title>Hunting the eagle killer: A cyanobacterial neurotoxin causes vacuolar myelinopathy.</title>
        <authorList>
            <person name="Breinlinger S."/>
            <person name="Phillips T.J."/>
            <person name="Haram B.N."/>
            <person name="Mares J."/>
            <person name="Martinez Yerena J.A."/>
            <person name="Hrouzek P."/>
            <person name="Sobotka R."/>
            <person name="Henderson W.M."/>
            <person name="Schmieder P."/>
            <person name="Williams S.M."/>
            <person name="Lauderdale J.D."/>
            <person name="Wilde H.D."/>
            <person name="Gerrin W."/>
            <person name="Kust A."/>
            <person name="Washington J.W."/>
            <person name="Wagner C."/>
            <person name="Geier B."/>
            <person name="Liebeke M."/>
            <person name="Enke H."/>
            <person name="Niedermeyer T.H.J."/>
            <person name="Wilde S.B."/>
        </authorList>
    </citation>
    <scope>NUCLEOTIDE SEQUENCE [LARGE SCALE GENOMIC DNA]</scope>
    <source>
        <strain evidence="7">Thurmond2011</strain>
    </source>
</reference>
<dbReference type="InterPro" id="IPR041664">
    <property type="entry name" value="AAA_16"/>
</dbReference>
<feature type="domain" description="Orc1-like AAA ATPase" evidence="3">
    <location>
        <begin position="389"/>
        <end position="523"/>
    </location>
</feature>
<dbReference type="PANTHER" id="PTHR19860">
    <property type="entry name" value="DDB1- AND CUL4-ASSOCIATED FACTOR 12-RELATED"/>
    <property type="match status" value="1"/>
</dbReference>
<sequence length="749" mass="86510">MCFVVYISEQNTNLAKTDFFQRKDEALSGLLEREEIKKAFDEAFYQNSYDVVLSKLQQSVNWEEQDWNTLGQIVRELNIDINQVLSEFRDTFIKMVKLSQTPSDRLMHTDIEELLVNQKLDSNTLDKIVEKLTYLEQFFPKPSDLKSIDSSSYPGEFEALIQEKIHSFCGREFVFDAFNEFLSKYPKGYFTVVGDAGMGKSAIAAKYVDEHKDICYFNSFADGRTRPEQFLESVRKQLINRYNLKNTENADLGNLLTQASQKLADGQRLVILVDALDEVEQKTGGNLLNLPNVLPDKTYFLLTRRPYISSQKRLFLSPGIPAKELDLTAEEYMHLSREDVKKYLRFSLENDTSLYKDGLNKWIINRKDKITTDAFIEQVADKSENNFFHRHNRGYFTIVGEPGSGKTAALAQYVQTNSDVIYYDAQLEGKNHVEAFLTTVCTQLSDRVHNSPNTPPQPSAQNSPQVTNRVSNVLPESATQGGSFLSLLLQKISDQLEPHQRFIIAIDGCDSIDRKSQPPGSNLFYLPRYLPNGIYFLLTRRPFLKGKSGLLIEAPSQNLNLTEYAQQNTEDVRAYIWQYLTPELSLETHEEAPDLEKRLNQKSWLRTHNVTEEEFCDRLTAESENNFMYISTIINAIAEGVYSEPWQRDPLPSALEVYYQQHWQKMTAEGLSDIALQVLRVLSSIEEGKGISASAIAEIVNQDEYDVEELLENWFEFLHYETIEEEPYYRFYHSSFQRWIRDHLYGRVR</sequence>
<dbReference type="SUPFAM" id="SSF52540">
    <property type="entry name" value="P-loop containing nucleoside triphosphate hydrolases"/>
    <property type="match status" value="2"/>
</dbReference>
<comment type="caution">
    <text evidence="6">The sequence shown here is derived from an EMBL/GenBank/DDBJ whole genome shotgun (WGS) entry which is preliminary data.</text>
</comment>
<dbReference type="AlphaFoldDB" id="A0AAP5IE19"/>
<evidence type="ECO:0000313" key="6">
    <source>
        <dbReference type="EMBL" id="MDR9898317.1"/>
    </source>
</evidence>
<protein>
    <submittedName>
        <fullName evidence="6">AAA family ATPase</fullName>
    </submittedName>
</protein>
<evidence type="ECO:0000256" key="1">
    <source>
        <dbReference type="ARBA" id="ARBA00022737"/>
    </source>
</evidence>
<dbReference type="InterPro" id="IPR027417">
    <property type="entry name" value="P-loop_NTPase"/>
</dbReference>
<proteinExistence type="predicted"/>
<dbReference type="PANTHER" id="PTHR19860:SF40">
    <property type="entry name" value="WD40 REPEAT-CONTAINING PROTEIN"/>
    <property type="match status" value="1"/>
</dbReference>
<evidence type="ECO:0000256" key="2">
    <source>
        <dbReference type="SAM" id="MobiDB-lite"/>
    </source>
</evidence>
<feature type="domain" description="ORC1/DEAH AAA+ ATPase" evidence="4">
    <location>
        <begin position="187"/>
        <end position="292"/>
    </location>
</feature>
<feature type="region of interest" description="Disordered" evidence="2">
    <location>
        <begin position="447"/>
        <end position="467"/>
    </location>
</feature>
<evidence type="ECO:0000259" key="5">
    <source>
        <dbReference type="Pfam" id="PF22736"/>
    </source>
</evidence>
<gene>
    <name evidence="6" type="ORF">G7B40_027700</name>
</gene>
<name>A0AAP5IE19_9CYAN</name>
<dbReference type="GO" id="GO:0016887">
    <property type="term" value="F:ATP hydrolysis activity"/>
    <property type="evidence" value="ECO:0007669"/>
    <property type="project" value="InterPro"/>
</dbReference>
<evidence type="ECO:0000259" key="3">
    <source>
        <dbReference type="Pfam" id="PF13191"/>
    </source>
</evidence>
<organism evidence="6 7">
    <name type="scientific">Aetokthonos hydrillicola Thurmond2011</name>
    <dbReference type="NCBI Taxonomy" id="2712845"/>
    <lineage>
        <taxon>Bacteria</taxon>
        <taxon>Bacillati</taxon>
        <taxon>Cyanobacteriota</taxon>
        <taxon>Cyanophyceae</taxon>
        <taxon>Nostocales</taxon>
        <taxon>Hapalosiphonaceae</taxon>
        <taxon>Aetokthonos</taxon>
    </lineage>
</organism>
<dbReference type="Pfam" id="PF22736">
    <property type="entry name" value="NNH5"/>
    <property type="match status" value="1"/>
</dbReference>
<dbReference type="RefSeq" id="WP_208345156.1">
    <property type="nucleotide sequence ID" value="NZ_CAWQFN010000600.1"/>
</dbReference>
<dbReference type="Proteomes" id="UP000667802">
    <property type="component" value="Unassembled WGS sequence"/>
</dbReference>
<evidence type="ECO:0000259" key="4">
    <source>
        <dbReference type="Pfam" id="PF13401"/>
    </source>
</evidence>
<evidence type="ECO:0000313" key="7">
    <source>
        <dbReference type="Proteomes" id="UP000667802"/>
    </source>
</evidence>
<feature type="domain" description="NACHT N-terminal helical" evidence="5">
    <location>
        <begin position="19"/>
        <end position="102"/>
    </location>
</feature>
<dbReference type="InterPro" id="IPR054610">
    <property type="entry name" value="NNH"/>
</dbReference>
<keyword evidence="1" id="KW-0677">Repeat</keyword>
<dbReference type="Gene3D" id="3.40.50.300">
    <property type="entry name" value="P-loop containing nucleotide triphosphate hydrolases"/>
    <property type="match status" value="2"/>
</dbReference>